<dbReference type="Pfam" id="PF03061">
    <property type="entry name" value="4HBT"/>
    <property type="match status" value="1"/>
</dbReference>
<dbReference type="PANTHER" id="PTHR21660:SF1">
    <property type="entry name" value="ACYL-COENZYME A THIOESTERASE 13"/>
    <property type="match status" value="1"/>
</dbReference>
<evidence type="ECO:0000313" key="5">
    <source>
        <dbReference type="Proteomes" id="UP001595974"/>
    </source>
</evidence>
<dbReference type="InterPro" id="IPR029069">
    <property type="entry name" value="HotDog_dom_sf"/>
</dbReference>
<comment type="caution">
    <text evidence="4">The sequence shown here is derived from an EMBL/GenBank/DDBJ whole genome shotgun (WGS) entry which is preliminary data.</text>
</comment>
<comment type="similarity">
    <text evidence="1">Belongs to the thioesterase PaaI family.</text>
</comment>
<dbReference type="PANTHER" id="PTHR21660">
    <property type="entry name" value="THIOESTERASE SUPERFAMILY MEMBER-RELATED"/>
    <property type="match status" value="1"/>
</dbReference>
<evidence type="ECO:0000256" key="2">
    <source>
        <dbReference type="ARBA" id="ARBA00022801"/>
    </source>
</evidence>
<dbReference type="SUPFAM" id="SSF54637">
    <property type="entry name" value="Thioesterase/thiol ester dehydrase-isomerase"/>
    <property type="match status" value="1"/>
</dbReference>
<dbReference type="EC" id="3.1.2.-" evidence="4"/>
<evidence type="ECO:0000256" key="1">
    <source>
        <dbReference type="ARBA" id="ARBA00008324"/>
    </source>
</evidence>
<keyword evidence="5" id="KW-1185">Reference proteome</keyword>
<organism evidence="4 5">
    <name type="scientific">Thauera sinica</name>
    <dbReference type="NCBI Taxonomy" id="2665146"/>
    <lineage>
        <taxon>Bacteria</taxon>
        <taxon>Pseudomonadati</taxon>
        <taxon>Pseudomonadota</taxon>
        <taxon>Betaproteobacteria</taxon>
        <taxon>Rhodocyclales</taxon>
        <taxon>Zoogloeaceae</taxon>
        <taxon>Thauera</taxon>
    </lineage>
</organism>
<dbReference type="EMBL" id="JBHSOG010000016">
    <property type="protein sequence ID" value="MFC5768889.1"/>
    <property type="molecule type" value="Genomic_DNA"/>
</dbReference>
<evidence type="ECO:0000313" key="4">
    <source>
        <dbReference type="EMBL" id="MFC5768889.1"/>
    </source>
</evidence>
<feature type="domain" description="Thioesterase" evidence="3">
    <location>
        <begin position="49"/>
        <end position="122"/>
    </location>
</feature>
<gene>
    <name evidence="4" type="ORF">ACFPTN_05850</name>
</gene>
<dbReference type="RefSeq" id="WP_198363211.1">
    <property type="nucleotide sequence ID" value="NZ_JBHSOG010000016.1"/>
</dbReference>
<evidence type="ECO:0000259" key="3">
    <source>
        <dbReference type="Pfam" id="PF03061"/>
    </source>
</evidence>
<name>A0ABW1AP44_9RHOO</name>
<dbReference type="Proteomes" id="UP001595974">
    <property type="component" value="Unassembled WGS sequence"/>
</dbReference>
<dbReference type="GO" id="GO:0016787">
    <property type="term" value="F:hydrolase activity"/>
    <property type="evidence" value="ECO:0007669"/>
    <property type="project" value="UniProtKB-KW"/>
</dbReference>
<accession>A0ABW1AP44</accession>
<dbReference type="Gene3D" id="3.10.129.10">
    <property type="entry name" value="Hotdog Thioesterase"/>
    <property type="match status" value="1"/>
</dbReference>
<dbReference type="CDD" id="cd03443">
    <property type="entry name" value="PaaI_thioesterase"/>
    <property type="match status" value="1"/>
</dbReference>
<proteinExistence type="inferred from homology"/>
<protein>
    <submittedName>
        <fullName evidence="4">PaaI family thioesterase</fullName>
        <ecNumber evidence="4">3.1.2.-</ecNumber>
    </submittedName>
</protein>
<dbReference type="InterPro" id="IPR006683">
    <property type="entry name" value="Thioestr_dom"/>
</dbReference>
<reference evidence="5" key="1">
    <citation type="journal article" date="2019" name="Int. J. Syst. Evol. Microbiol.">
        <title>The Global Catalogue of Microorganisms (GCM) 10K type strain sequencing project: providing services to taxonomists for standard genome sequencing and annotation.</title>
        <authorList>
            <consortium name="The Broad Institute Genomics Platform"/>
            <consortium name="The Broad Institute Genome Sequencing Center for Infectious Disease"/>
            <person name="Wu L."/>
            <person name="Ma J."/>
        </authorList>
    </citation>
    <scope>NUCLEOTIDE SEQUENCE [LARGE SCALE GENOMIC DNA]</scope>
    <source>
        <strain evidence="5">SHR3</strain>
    </source>
</reference>
<sequence length="143" mass="15425">MNAPAEFRDELRSVVDSPAMHALEVRLEYARDGAAKGLWRPPGGFLNGNGVVQGGFVGAVCDQIMAAAIASLAGARKFASINLQTTYHRPAMQEEYEVLAQVVRAGKRIAYLTAEVRRNDDVFVSCQSSVILQGGMAEPRDAD</sequence>
<keyword evidence="2 4" id="KW-0378">Hydrolase</keyword>
<dbReference type="InterPro" id="IPR039298">
    <property type="entry name" value="ACOT13"/>
</dbReference>